<evidence type="ECO:0000256" key="1">
    <source>
        <dbReference type="SAM" id="SignalP"/>
    </source>
</evidence>
<dbReference type="PANTHER" id="PTHR38075">
    <property type="entry name" value="DUF4139 DOMAIN-CONTAINING PROTEIN"/>
    <property type="match status" value="1"/>
</dbReference>
<dbReference type="Proteomes" id="UP000199533">
    <property type="component" value="Unassembled WGS sequence"/>
</dbReference>
<accession>A0A1I3ZJY7</accession>
<dbReference type="STRING" id="52441.SAMN05216302_1006133"/>
<reference evidence="4" key="1">
    <citation type="submission" date="2016-10" db="EMBL/GenBank/DDBJ databases">
        <authorList>
            <person name="Varghese N."/>
            <person name="Submissions S."/>
        </authorList>
    </citation>
    <scope>NUCLEOTIDE SEQUENCE [LARGE SCALE GENOMIC DNA]</scope>
    <source>
        <strain evidence="4">Nm69</strain>
    </source>
</reference>
<dbReference type="InterPro" id="IPR037291">
    <property type="entry name" value="DUF4139"/>
</dbReference>
<evidence type="ECO:0000259" key="2">
    <source>
        <dbReference type="Pfam" id="PF13598"/>
    </source>
</evidence>
<evidence type="ECO:0000313" key="4">
    <source>
        <dbReference type="Proteomes" id="UP000199533"/>
    </source>
</evidence>
<feature type="domain" description="DUF4139" evidence="2">
    <location>
        <begin position="215"/>
        <end position="505"/>
    </location>
</feature>
<evidence type="ECO:0000313" key="3">
    <source>
        <dbReference type="EMBL" id="SFK44364.1"/>
    </source>
</evidence>
<dbReference type="AlphaFoldDB" id="A0A1I3ZJY7"/>
<sequence>MQISSLSNRKIAMKKFLHNKFCFINFNNFSVWIGLIILSTSHLAQAAPASNEKTATPDDQIEITISLYQHDLALIKDTRRVALDNGKNHLVWQDVSAKIKPETAWISDPTHPGQIHVITQHFDLDTLSPQKLLESHIGKSVTVMHTNPVTGKEQKETASVLTTNGGIILKFSDRIETGIPGRLAFSEIPANLRDKPAMMTSLNNLVPPVKDLQNIQLTYLTHGLSWQADYILELDPHDRHANLIGLATVINQSGIDYPNAKLQLIAGDVNQARTDRAPAAKRLREFESVSAAYITMETESHFELHRYPLQDRTTLPDNQSKQIAFMSANQIPVEKNFILQGQSHYYSSHNHHLEQRHAVEVFLNFSNTDVGPDVSLPKGVIRAYKRDANGDLHFVGEDTVLHTPNNGTVRLKLGHAFDITAKKKQTDFRKMPSSDQNTRQFETAHQINLSNAKKEAVTVIIREPIPGDWTMISDSQPHKKIASNTVEWRLKLPAKSHTELTYRVRTLL</sequence>
<keyword evidence="4" id="KW-1185">Reference proteome</keyword>
<feature type="chain" id="PRO_5011493100" description="DUF4139 domain-containing protein" evidence="1">
    <location>
        <begin position="47"/>
        <end position="508"/>
    </location>
</feature>
<proteinExistence type="predicted"/>
<dbReference type="EMBL" id="FOSP01000006">
    <property type="protein sequence ID" value="SFK44364.1"/>
    <property type="molecule type" value="Genomic_DNA"/>
</dbReference>
<name>A0A1I3ZJY7_9PROT</name>
<keyword evidence="1" id="KW-0732">Signal</keyword>
<feature type="signal peptide" evidence="1">
    <location>
        <begin position="1"/>
        <end position="46"/>
    </location>
</feature>
<dbReference type="OrthoDB" id="9808067at2"/>
<organism evidence="3 4">
    <name type="scientific">Nitrosomonas aestuarii</name>
    <dbReference type="NCBI Taxonomy" id="52441"/>
    <lineage>
        <taxon>Bacteria</taxon>
        <taxon>Pseudomonadati</taxon>
        <taxon>Pseudomonadota</taxon>
        <taxon>Betaproteobacteria</taxon>
        <taxon>Nitrosomonadales</taxon>
        <taxon>Nitrosomonadaceae</taxon>
        <taxon>Nitrosomonas</taxon>
    </lineage>
</organism>
<gene>
    <name evidence="3" type="ORF">SAMN05216302_1006133</name>
</gene>
<dbReference type="PANTHER" id="PTHR38075:SF1">
    <property type="entry name" value="DUF4139 DOMAIN-CONTAINING PROTEIN"/>
    <property type="match status" value="1"/>
</dbReference>
<protein>
    <recommendedName>
        <fullName evidence="2">DUF4139 domain-containing protein</fullName>
    </recommendedName>
</protein>
<dbReference type="Pfam" id="PF13598">
    <property type="entry name" value="DUF4139"/>
    <property type="match status" value="1"/>
</dbReference>